<keyword evidence="3" id="KW-0813">Transport</keyword>
<feature type="transmembrane region" description="Helical" evidence="12">
    <location>
        <begin position="145"/>
        <end position="168"/>
    </location>
</feature>
<feature type="transmembrane region" description="Helical" evidence="12">
    <location>
        <begin position="110"/>
        <end position="133"/>
    </location>
</feature>
<keyword evidence="9" id="KW-0458">Lysosome</keyword>
<feature type="transmembrane region" description="Helical" evidence="12">
    <location>
        <begin position="188"/>
        <end position="210"/>
    </location>
</feature>
<feature type="transmembrane region" description="Helical" evidence="12">
    <location>
        <begin position="255"/>
        <end position="273"/>
    </location>
</feature>
<evidence type="ECO:0000256" key="1">
    <source>
        <dbReference type="ARBA" id="ARBA00004155"/>
    </source>
</evidence>
<accession>R9TL29</accession>
<dbReference type="Gene3D" id="1.20.1280.290">
    <property type="match status" value="1"/>
</dbReference>
<dbReference type="NCBIfam" id="TIGR00951">
    <property type="entry name" value="2A43"/>
    <property type="match status" value="1"/>
</dbReference>
<evidence type="ECO:0000256" key="5">
    <source>
        <dbReference type="ARBA" id="ARBA00022737"/>
    </source>
</evidence>
<dbReference type="GO" id="GO:0005765">
    <property type="term" value="C:lysosomal membrane"/>
    <property type="evidence" value="ECO:0007669"/>
    <property type="project" value="UniProtKB-SubCell"/>
</dbReference>
<dbReference type="PANTHER" id="PTHR13131:SF5">
    <property type="entry name" value="CYSTINOSIN"/>
    <property type="match status" value="1"/>
</dbReference>
<feature type="transmembrane region" description="Helical" evidence="12">
    <location>
        <begin position="78"/>
        <end position="98"/>
    </location>
</feature>
<feature type="transmembrane region" description="Helical" evidence="12">
    <location>
        <begin position="285"/>
        <end position="308"/>
    </location>
</feature>
<feature type="transmembrane region" description="Helical" evidence="12">
    <location>
        <begin position="328"/>
        <end position="348"/>
    </location>
</feature>
<dbReference type="GO" id="GO:0015293">
    <property type="term" value="F:symporter activity"/>
    <property type="evidence" value="ECO:0007669"/>
    <property type="project" value="UniProtKB-KW"/>
</dbReference>
<comment type="similarity">
    <text evidence="2">Belongs to the cystinosin family.</text>
</comment>
<evidence type="ECO:0000256" key="8">
    <source>
        <dbReference type="ARBA" id="ARBA00023136"/>
    </source>
</evidence>
<sequence length="379" mass="41751">MAARESATDPNKRLGGIVYASVEPVNDSSRSEKNSESLDRNGGSGANHHVTEVGNGEQQMLADPSSIKLGKYNIPPCVAAPVVALFIAGVALLLTFTTPVVNANPKPWDIISSCIGWVYFLAWGVSFLPQLYFNMRRRSVVGQSFEFICLNILGFTCYAVYTLCFHSNDVVKDMYRDRYNGSSNTVALNDVVFAVYALGCCLLNGVQVIFLDRGGQKLSPIVSVLIGVICFIIVLWVCIIAGGVKRAAVFNYLDLLYGLSTIKLGTSVVKYLPQVYLNYKRKCTIGWNIWNVLLDFTGGILSILQQVIDSAVTGNWVGMTGNPVKFALGSVSLLYDIVFFVQHFVLYAENNRKRALPEHDAVQRPLPPADEDRDERLNV</sequence>
<dbReference type="EMBL" id="KC544860">
    <property type="protein sequence ID" value="AGN32922.1"/>
    <property type="molecule type" value="Genomic_DNA"/>
</dbReference>
<feature type="region of interest" description="Disordered" evidence="11">
    <location>
        <begin position="358"/>
        <end position="379"/>
    </location>
</feature>
<keyword evidence="5" id="KW-0677">Repeat</keyword>
<dbReference type="Pfam" id="PF04193">
    <property type="entry name" value="PQ-loop"/>
    <property type="match status" value="2"/>
</dbReference>
<feature type="compositionally biased region" description="Basic and acidic residues" evidence="11">
    <location>
        <begin position="1"/>
        <end position="12"/>
    </location>
</feature>
<dbReference type="GO" id="GO:0015184">
    <property type="term" value="F:L-cystine transmembrane transporter activity"/>
    <property type="evidence" value="ECO:0007669"/>
    <property type="project" value="TreeGrafter"/>
</dbReference>
<dbReference type="PANTHER" id="PTHR13131">
    <property type="entry name" value="CYSTINOSIN"/>
    <property type="match status" value="1"/>
</dbReference>
<feature type="region of interest" description="Disordered" evidence="11">
    <location>
        <begin position="1"/>
        <end position="55"/>
    </location>
</feature>
<dbReference type="InterPro" id="IPR006603">
    <property type="entry name" value="PQ-loop_rpt"/>
</dbReference>
<protein>
    <submittedName>
        <fullName evidence="13">Cystinosin</fullName>
    </submittedName>
</protein>
<proteinExistence type="inferred from homology"/>
<keyword evidence="7 12" id="KW-1133">Transmembrane helix</keyword>
<keyword evidence="6" id="KW-0769">Symport</keyword>
<evidence type="ECO:0000256" key="12">
    <source>
        <dbReference type="SAM" id="Phobius"/>
    </source>
</evidence>
<dbReference type="AlphaFoldDB" id="R9TL29"/>
<feature type="compositionally biased region" description="Basic and acidic residues" evidence="11">
    <location>
        <begin position="29"/>
        <end position="39"/>
    </location>
</feature>
<organism evidence="13">
    <name type="scientific">Trypanosoma rangeli</name>
    <dbReference type="NCBI Taxonomy" id="5698"/>
    <lineage>
        <taxon>Eukaryota</taxon>
        <taxon>Discoba</taxon>
        <taxon>Euglenozoa</taxon>
        <taxon>Kinetoplastea</taxon>
        <taxon>Metakinetoplastina</taxon>
        <taxon>Trypanosomatida</taxon>
        <taxon>Trypanosomatidae</taxon>
        <taxon>Trypanosoma</taxon>
        <taxon>Herpetosoma</taxon>
    </lineage>
</organism>
<evidence type="ECO:0000256" key="11">
    <source>
        <dbReference type="SAM" id="MobiDB-lite"/>
    </source>
</evidence>
<keyword evidence="4 12" id="KW-0812">Transmembrane</keyword>
<evidence type="ECO:0000256" key="7">
    <source>
        <dbReference type="ARBA" id="ARBA00022989"/>
    </source>
</evidence>
<evidence type="ECO:0000256" key="2">
    <source>
        <dbReference type="ARBA" id="ARBA00006855"/>
    </source>
</evidence>
<evidence type="ECO:0000256" key="10">
    <source>
        <dbReference type="ARBA" id="ARBA00048473"/>
    </source>
</evidence>
<dbReference type="InterPro" id="IPR005282">
    <property type="entry name" value="LC_transporter"/>
</dbReference>
<evidence type="ECO:0000256" key="6">
    <source>
        <dbReference type="ARBA" id="ARBA00022847"/>
    </source>
</evidence>
<keyword evidence="8 12" id="KW-0472">Membrane</keyword>
<dbReference type="SMART" id="SM00679">
    <property type="entry name" value="CTNS"/>
    <property type="match status" value="2"/>
</dbReference>
<evidence type="ECO:0000256" key="3">
    <source>
        <dbReference type="ARBA" id="ARBA00022448"/>
    </source>
</evidence>
<evidence type="ECO:0000256" key="4">
    <source>
        <dbReference type="ARBA" id="ARBA00022692"/>
    </source>
</evidence>
<dbReference type="FunFam" id="1.20.1280.290:FF:000016">
    <property type="entry name" value="Cystinosin homolog"/>
    <property type="match status" value="1"/>
</dbReference>
<comment type="subcellular location">
    <subcellularLocation>
        <location evidence="1">Lysosome membrane</location>
        <topology evidence="1">Multi-pass membrane protein</topology>
    </subcellularLocation>
</comment>
<reference evidence="13" key="1">
    <citation type="submission" date="2013-01" db="EMBL/GenBank/DDBJ databases">
        <title>Unveiling the Trypanosoma rangeli genome, the neglected and avirulent trypanosome of mammals.</title>
        <authorList>
            <person name="Stoco P.H."/>
            <person name="Wagner G."/>
            <person name="Gerber A."/>
            <person name="Zaha A."/>
            <person name="Monteiro K.M."/>
            <person name="Thompson C."/>
            <person name="Bartholomeu D.C."/>
            <person name="Bahia D."/>
            <person name="Loreto E."/>
            <person name="Prestes E.B."/>
            <person name="De Moraes M.H."/>
            <person name="Lueckemeyer D.D."/>
            <person name="Lima F.M."/>
            <person name="Vallejo G.A."/>
            <person name="Silveira Filho J.F."/>
            <person name="Tyler K.M."/>
            <person name="Almeida L.G."/>
            <person name="Steindel M."/>
            <person name="Ortiz M.F.D.E."/>
            <person name="Siervo M.A."/>
            <person name="Cunha O.L.D.E."/>
            <person name="Neto R."/>
            <person name="Rodrigues-Luiz G."/>
            <person name="Teixeira S.M."/>
            <person name="Silva R."/>
            <person name="Murta S.M."/>
            <person name="Sincero T.C."/>
            <person name="Mendes T.A."/>
            <person name="Urmenyi T.P."/>
            <person name="Da Rocha W.D."/>
            <person name="Vasconcellos A.T."/>
            <person name="Grisard E.C."/>
        </authorList>
    </citation>
    <scope>NUCLEOTIDE SEQUENCE</scope>
</reference>
<comment type="catalytic activity">
    <reaction evidence="10">
        <text>L-cystine(out) + H(+)(out) = L-cystine(in) + H(+)(in)</text>
        <dbReference type="Rhea" id="RHEA:66172"/>
        <dbReference type="ChEBI" id="CHEBI:15378"/>
        <dbReference type="ChEBI" id="CHEBI:35491"/>
    </reaction>
    <physiologicalReaction direction="left-to-right" evidence="10">
        <dbReference type="Rhea" id="RHEA:66173"/>
    </physiologicalReaction>
</comment>
<evidence type="ECO:0000313" key="13">
    <source>
        <dbReference type="EMBL" id="AGN32922.1"/>
    </source>
</evidence>
<evidence type="ECO:0000256" key="9">
    <source>
        <dbReference type="ARBA" id="ARBA00023228"/>
    </source>
</evidence>
<feature type="transmembrane region" description="Helical" evidence="12">
    <location>
        <begin position="222"/>
        <end position="243"/>
    </location>
</feature>
<name>R9TL29_TRYRA</name>